<evidence type="ECO:0000313" key="2">
    <source>
        <dbReference type="Proteomes" id="UP001234297"/>
    </source>
</evidence>
<accession>A0ACC2KS95</accession>
<dbReference type="Proteomes" id="UP001234297">
    <property type="component" value="Chromosome 11"/>
</dbReference>
<organism evidence="1 2">
    <name type="scientific">Persea americana</name>
    <name type="common">Avocado</name>
    <dbReference type="NCBI Taxonomy" id="3435"/>
    <lineage>
        <taxon>Eukaryota</taxon>
        <taxon>Viridiplantae</taxon>
        <taxon>Streptophyta</taxon>
        <taxon>Embryophyta</taxon>
        <taxon>Tracheophyta</taxon>
        <taxon>Spermatophyta</taxon>
        <taxon>Magnoliopsida</taxon>
        <taxon>Magnoliidae</taxon>
        <taxon>Laurales</taxon>
        <taxon>Lauraceae</taxon>
        <taxon>Persea</taxon>
    </lineage>
</organism>
<protein>
    <submittedName>
        <fullName evidence="1">Uncharacterized protein</fullName>
    </submittedName>
</protein>
<reference evidence="1 2" key="1">
    <citation type="journal article" date="2022" name="Hortic Res">
        <title>A haplotype resolved chromosomal level avocado genome allows analysis of novel avocado genes.</title>
        <authorList>
            <person name="Nath O."/>
            <person name="Fletcher S.J."/>
            <person name="Hayward A."/>
            <person name="Shaw L.M."/>
            <person name="Masouleh A.K."/>
            <person name="Furtado A."/>
            <person name="Henry R.J."/>
            <person name="Mitter N."/>
        </authorList>
    </citation>
    <scope>NUCLEOTIDE SEQUENCE [LARGE SCALE GENOMIC DNA]</scope>
    <source>
        <strain evidence="2">cv. Hass</strain>
    </source>
</reference>
<keyword evidence="2" id="KW-1185">Reference proteome</keyword>
<dbReference type="EMBL" id="CM056819">
    <property type="protein sequence ID" value="KAJ8624064.1"/>
    <property type="molecule type" value="Genomic_DNA"/>
</dbReference>
<sequence>MFSQTQDRTWTRILQVWKKASYAREGDLAVAPVSNQSTCLLFLLIMGDNWKGHLLIMGDNWKGHLLKKSWLLQRSWRETAEEELEKAPKETPGASKELERASEEPQILA</sequence>
<proteinExistence type="predicted"/>
<evidence type="ECO:0000313" key="1">
    <source>
        <dbReference type="EMBL" id="KAJ8624064.1"/>
    </source>
</evidence>
<gene>
    <name evidence="1" type="ORF">MRB53_032594</name>
</gene>
<name>A0ACC2KS95_PERAE</name>
<comment type="caution">
    <text evidence="1">The sequence shown here is derived from an EMBL/GenBank/DDBJ whole genome shotgun (WGS) entry which is preliminary data.</text>
</comment>